<protein>
    <recommendedName>
        <fullName evidence="8">Alanine transaminase</fullName>
    </recommendedName>
</protein>
<gene>
    <name evidence="6" type="ORF">CYMTET_8253</name>
</gene>
<organism evidence="6 7">
    <name type="scientific">Cymbomonas tetramitiformis</name>
    <dbReference type="NCBI Taxonomy" id="36881"/>
    <lineage>
        <taxon>Eukaryota</taxon>
        <taxon>Viridiplantae</taxon>
        <taxon>Chlorophyta</taxon>
        <taxon>Pyramimonadophyceae</taxon>
        <taxon>Pyramimonadales</taxon>
        <taxon>Pyramimonadaceae</taxon>
        <taxon>Cymbomonas</taxon>
    </lineage>
</organism>
<dbReference type="Gene3D" id="3.90.1150.10">
    <property type="entry name" value="Aspartate Aminotransferase, domain 1"/>
    <property type="match status" value="1"/>
</dbReference>
<comment type="caution">
    <text evidence="6">The sequence shown here is derived from an EMBL/GenBank/DDBJ whole genome shotgun (WGS) entry which is preliminary data.</text>
</comment>
<comment type="cofactor">
    <cofactor evidence="1">
        <name>pyridoxal 5'-phosphate</name>
        <dbReference type="ChEBI" id="CHEBI:597326"/>
    </cofactor>
</comment>
<evidence type="ECO:0000313" key="7">
    <source>
        <dbReference type="Proteomes" id="UP001190700"/>
    </source>
</evidence>
<reference evidence="6 7" key="1">
    <citation type="journal article" date="2015" name="Genome Biol. Evol.">
        <title>Comparative Genomics of a Bacterivorous Green Alga Reveals Evolutionary Causalities and Consequences of Phago-Mixotrophic Mode of Nutrition.</title>
        <authorList>
            <person name="Burns J.A."/>
            <person name="Paasch A."/>
            <person name="Narechania A."/>
            <person name="Kim E."/>
        </authorList>
    </citation>
    <scope>NUCLEOTIDE SEQUENCE [LARGE SCALE GENOMIC DNA]</scope>
    <source>
        <strain evidence="6 7">PLY_AMNH</strain>
    </source>
</reference>
<evidence type="ECO:0000256" key="3">
    <source>
        <dbReference type="ARBA" id="ARBA00022576"/>
    </source>
</evidence>
<dbReference type="Proteomes" id="UP001190700">
    <property type="component" value="Unassembled WGS sequence"/>
</dbReference>
<comment type="subunit">
    <text evidence="2">Homodimer.</text>
</comment>
<dbReference type="SUPFAM" id="SSF53383">
    <property type="entry name" value="PLP-dependent transferases"/>
    <property type="match status" value="1"/>
</dbReference>
<proteinExistence type="predicted"/>
<dbReference type="GO" id="GO:0008483">
    <property type="term" value="F:transaminase activity"/>
    <property type="evidence" value="ECO:0007669"/>
    <property type="project" value="UniProtKB-KW"/>
</dbReference>
<sequence>MGGVLQSMRIEGAMYAFPRISLPAKYITHAEECMGRKPDTLYCMDVLRQTGVLLVPGNGFAQQADTFHFRMTILPAMDDLRTLLAGLCCFQKQLYADFGDATGLEVDTI</sequence>
<keyword evidence="5" id="KW-0663">Pyridoxal phosphate</keyword>
<accession>A0AAE0GTV7</accession>
<dbReference type="InterPro" id="IPR015422">
    <property type="entry name" value="PyrdxlP-dep_Trfase_small"/>
</dbReference>
<keyword evidence="7" id="KW-1185">Reference proteome</keyword>
<evidence type="ECO:0000256" key="5">
    <source>
        <dbReference type="ARBA" id="ARBA00022898"/>
    </source>
</evidence>
<evidence type="ECO:0000256" key="4">
    <source>
        <dbReference type="ARBA" id="ARBA00022679"/>
    </source>
</evidence>
<dbReference type="PANTHER" id="PTHR11751">
    <property type="entry name" value="ALANINE AMINOTRANSFERASE"/>
    <property type="match status" value="1"/>
</dbReference>
<dbReference type="EMBL" id="LGRX02002517">
    <property type="protein sequence ID" value="KAK3284067.1"/>
    <property type="molecule type" value="Genomic_DNA"/>
</dbReference>
<evidence type="ECO:0008006" key="8">
    <source>
        <dbReference type="Google" id="ProtNLM"/>
    </source>
</evidence>
<evidence type="ECO:0000256" key="1">
    <source>
        <dbReference type="ARBA" id="ARBA00001933"/>
    </source>
</evidence>
<dbReference type="AlphaFoldDB" id="A0AAE0GTV7"/>
<name>A0AAE0GTV7_9CHLO</name>
<dbReference type="PANTHER" id="PTHR11751:SF308">
    <property type="entry name" value="ALANINE AMINOTRANSFERASE 1"/>
    <property type="match status" value="1"/>
</dbReference>
<keyword evidence="4" id="KW-0808">Transferase</keyword>
<evidence type="ECO:0000313" key="6">
    <source>
        <dbReference type="EMBL" id="KAK3284067.1"/>
    </source>
</evidence>
<keyword evidence="3" id="KW-0032">Aminotransferase</keyword>
<evidence type="ECO:0000256" key="2">
    <source>
        <dbReference type="ARBA" id="ARBA00011738"/>
    </source>
</evidence>
<dbReference type="InterPro" id="IPR015424">
    <property type="entry name" value="PyrdxlP-dep_Trfase"/>
</dbReference>
<dbReference type="InterPro" id="IPR045088">
    <property type="entry name" value="ALAT1/2-like"/>
</dbReference>